<dbReference type="Pfam" id="PF13181">
    <property type="entry name" value="TPR_8"/>
    <property type="match status" value="1"/>
</dbReference>
<dbReference type="InterPro" id="IPR011990">
    <property type="entry name" value="TPR-like_helical_dom_sf"/>
</dbReference>
<evidence type="ECO:0000256" key="2">
    <source>
        <dbReference type="ARBA" id="ARBA00022803"/>
    </source>
</evidence>
<dbReference type="SUPFAM" id="SSF48452">
    <property type="entry name" value="TPR-like"/>
    <property type="match status" value="1"/>
</dbReference>
<evidence type="ECO:0000256" key="3">
    <source>
        <dbReference type="PROSITE-ProRule" id="PRU00339"/>
    </source>
</evidence>
<evidence type="ECO:0000313" key="4">
    <source>
        <dbReference type="EMBL" id="MFD1671158.1"/>
    </source>
</evidence>
<evidence type="ECO:0000256" key="1">
    <source>
        <dbReference type="ARBA" id="ARBA00022737"/>
    </source>
</evidence>
<proteinExistence type="predicted"/>
<dbReference type="InterPro" id="IPR019734">
    <property type="entry name" value="TPR_rpt"/>
</dbReference>
<keyword evidence="1" id="KW-0677">Repeat</keyword>
<dbReference type="SMART" id="SM00028">
    <property type="entry name" value="TPR"/>
    <property type="match status" value="5"/>
</dbReference>
<reference evidence="5" key="1">
    <citation type="journal article" date="2019" name="Int. J. Syst. Evol. Microbiol.">
        <title>The Global Catalogue of Microorganisms (GCM) 10K type strain sequencing project: providing services to taxonomists for standard genome sequencing and annotation.</title>
        <authorList>
            <consortium name="The Broad Institute Genomics Platform"/>
            <consortium name="The Broad Institute Genome Sequencing Center for Infectious Disease"/>
            <person name="Wu L."/>
            <person name="Ma J."/>
        </authorList>
    </citation>
    <scope>NUCLEOTIDE SEQUENCE [LARGE SCALE GENOMIC DNA]</scope>
    <source>
        <strain evidence="5">CCM 8896</strain>
    </source>
</reference>
<dbReference type="PROSITE" id="PS50005">
    <property type="entry name" value="TPR"/>
    <property type="match status" value="3"/>
</dbReference>
<dbReference type="PANTHER" id="PTHR45586:SF1">
    <property type="entry name" value="LIPOPOLYSACCHARIDE ASSEMBLY PROTEIN B"/>
    <property type="match status" value="1"/>
</dbReference>
<comment type="caution">
    <text evidence="4">The sequence shown here is derived from an EMBL/GenBank/DDBJ whole genome shotgun (WGS) entry which is preliminary data.</text>
</comment>
<dbReference type="InterPro" id="IPR051012">
    <property type="entry name" value="CellSynth/LPSAsmb/PSIAsmb"/>
</dbReference>
<gene>
    <name evidence="4" type="ORF">ACFQ5M_03495</name>
</gene>
<dbReference type="Gene3D" id="1.25.40.10">
    <property type="entry name" value="Tetratricopeptide repeat domain"/>
    <property type="match status" value="2"/>
</dbReference>
<name>A0ABW4J5F9_9LACO</name>
<dbReference type="Proteomes" id="UP001597267">
    <property type="component" value="Unassembled WGS sequence"/>
</dbReference>
<dbReference type="EMBL" id="JBHTOP010000005">
    <property type="protein sequence ID" value="MFD1671158.1"/>
    <property type="molecule type" value="Genomic_DNA"/>
</dbReference>
<organism evidence="4 5">
    <name type="scientific">Agrilactobacillus yilanensis</name>
    <dbReference type="NCBI Taxonomy" id="2485997"/>
    <lineage>
        <taxon>Bacteria</taxon>
        <taxon>Bacillati</taxon>
        <taxon>Bacillota</taxon>
        <taxon>Bacilli</taxon>
        <taxon>Lactobacillales</taxon>
        <taxon>Lactobacillaceae</taxon>
        <taxon>Agrilactobacillus</taxon>
    </lineage>
</organism>
<dbReference type="Pfam" id="PF14559">
    <property type="entry name" value="TPR_19"/>
    <property type="match status" value="1"/>
</dbReference>
<protein>
    <submittedName>
        <fullName evidence="4">Tetratricopeptide repeat protein</fullName>
    </submittedName>
</protein>
<evidence type="ECO:0000313" key="5">
    <source>
        <dbReference type="Proteomes" id="UP001597267"/>
    </source>
</evidence>
<dbReference type="PANTHER" id="PTHR45586">
    <property type="entry name" value="TPR REPEAT-CONTAINING PROTEIN PA4667"/>
    <property type="match status" value="1"/>
</dbReference>
<dbReference type="RefSeq" id="WP_164507013.1">
    <property type="nucleotide sequence ID" value="NZ_JBHTOP010000005.1"/>
</dbReference>
<feature type="repeat" description="TPR" evidence="3">
    <location>
        <begin position="66"/>
        <end position="99"/>
    </location>
</feature>
<feature type="repeat" description="TPR" evidence="3">
    <location>
        <begin position="133"/>
        <end position="166"/>
    </location>
</feature>
<keyword evidence="5" id="KW-1185">Reference proteome</keyword>
<keyword evidence="2 3" id="KW-0802">TPR repeat</keyword>
<sequence length="215" mass="24486">MNQKAAALFNIDQKEAAVKLLVQAIDAQPDDLDNYLQLGTYLTELKDFEQAEELLQKACHRFPNNGDLNYDLGIVYYEAEHFELALQQFTQLIKTQPKSENFLMLARIYFKQQNYPKAAAFALTAHEKAPDTAAPSILLGDSLLSMGQLQSAKDFYLQAHKVDPDNLDALFGAGMVTFILDKDDRLLLQVKTKNAAYYDKQQQRLSEIEKFLRTK</sequence>
<accession>A0ABW4J5F9</accession>
<feature type="repeat" description="TPR" evidence="3">
    <location>
        <begin position="32"/>
        <end position="65"/>
    </location>
</feature>